<accession>A0AA39XJZ0</accession>
<sequence length="176" mass="19426">MSQTTDVEESGAAKKRQLVVTIEEAVRIAAWARTIYMGPSRRFGEMHRRQCMHPRADLCMLRPTCGSTSMSYLCHPSVQILGRISGLHTGERSLKNELPTLAVVARPCGDELRRQASPVLSGALVKLFIFMVFRESKSVEAESEKRALGPGLRQNADASVALNLAFCCGLKVMDFN</sequence>
<protein>
    <submittedName>
        <fullName evidence="1">Uncharacterized protein</fullName>
    </submittedName>
</protein>
<name>A0AA39XJZ0_9PEZI</name>
<dbReference type="Proteomes" id="UP001174934">
    <property type="component" value="Unassembled WGS sequence"/>
</dbReference>
<dbReference type="EMBL" id="JAULSR010000001">
    <property type="protein sequence ID" value="KAK0635304.1"/>
    <property type="molecule type" value="Genomic_DNA"/>
</dbReference>
<organism evidence="1 2">
    <name type="scientific">Bombardia bombarda</name>
    <dbReference type="NCBI Taxonomy" id="252184"/>
    <lineage>
        <taxon>Eukaryota</taxon>
        <taxon>Fungi</taxon>
        <taxon>Dikarya</taxon>
        <taxon>Ascomycota</taxon>
        <taxon>Pezizomycotina</taxon>
        <taxon>Sordariomycetes</taxon>
        <taxon>Sordariomycetidae</taxon>
        <taxon>Sordariales</taxon>
        <taxon>Lasiosphaeriaceae</taxon>
        <taxon>Bombardia</taxon>
    </lineage>
</organism>
<dbReference type="AlphaFoldDB" id="A0AA39XJZ0"/>
<keyword evidence="2" id="KW-1185">Reference proteome</keyword>
<evidence type="ECO:0000313" key="2">
    <source>
        <dbReference type="Proteomes" id="UP001174934"/>
    </source>
</evidence>
<comment type="caution">
    <text evidence="1">The sequence shown here is derived from an EMBL/GenBank/DDBJ whole genome shotgun (WGS) entry which is preliminary data.</text>
</comment>
<reference evidence="1" key="1">
    <citation type="submission" date="2023-06" db="EMBL/GenBank/DDBJ databases">
        <title>Genome-scale phylogeny and comparative genomics of the fungal order Sordariales.</title>
        <authorList>
            <consortium name="Lawrence Berkeley National Laboratory"/>
            <person name="Hensen N."/>
            <person name="Bonometti L."/>
            <person name="Westerberg I."/>
            <person name="Brannstrom I.O."/>
            <person name="Guillou S."/>
            <person name="Cros-Aarteil S."/>
            <person name="Calhoun S."/>
            <person name="Haridas S."/>
            <person name="Kuo A."/>
            <person name="Mondo S."/>
            <person name="Pangilinan J."/>
            <person name="Riley R."/>
            <person name="LaButti K."/>
            <person name="Andreopoulos B."/>
            <person name="Lipzen A."/>
            <person name="Chen C."/>
            <person name="Yanf M."/>
            <person name="Daum C."/>
            <person name="Ng V."/>
            <person name="Clum A."/>
            <person name="Steindorff A."/>
            <person name="Ohm R."/>
            <person name="Martin F."/>
            <person name="Silar P."/>
            <person name="Natvig D."/>
            <person name="Lalanne C."/>
            <person name="Gautier V."/>
            <person name="Ament-velasquez S.L."/>
            <person name="Kruys A."/>
            <person name="Hutchinson M.I."/>
            <person name="Powell A.J."/>
            <person name="Barry K."/>
            <person name="Miller A.N."/>
            <person name="Grigoriev I.V."/>
            <person name="Debuchy R."/>
            <person name="Gladieux P."/>
            <person name="Thoren M.H."/>
            <person name="Johannesson H."/>
        </authorList>
    </citation>
    <scope>NUCLEOTIDE SEQUENCE</scope>
    <source>
        <strain evidence="1">SMH3391-2</strain>
    </source>
</reference>
<evidence type="ECO:0000313" key="1">
    <source>
        <dbReference type="EMBL" id="KAK0635304.1"/>
    </source>
</evidence>
<proteinExistence type="predicted"/>
<gene>
    <name evidence="1" type="ORF">B0T17DRAFT_502856</name>
</gene>